<gene>
    <name evidence="1" type="ORF">AAG570_010647</name>
</gene>
<dbReference type="AlphaFoldDB" id="A0ABD0YN48"/>
<accession>A0ABD0YN48</accession>
<organism evidence="1 2">
    <name type="scientific">Ranatra chinensis</name>
    <dbReference type="NCBI Taxonomy" id="642074"/>
    <lineage>
        <taxon>Eukaryota</taxon>
        <taxon>Metazoa</taxon>
        <taxon>Ecdysozoa</taxon>
        <taxon>Arthropoda</taxon>
        <taxon>Hexapoda</taxon>
        <taxon>Insecta</taxon>
        <taxon>Pterygota</taxon>
        <taxon>Neoptera</taxon>
        <taxon>Paraneoptera</taxon>
        <taxon>Hemiptera</taxon>
        <taxon>Heteroptera</taxon>
        <taxon>Panheteroptera</taxon>
        <taxon>Nepomorpha</taxon>
        <taxon>Nepidae</taxon>
        <taxon>Ranatrinae</taxon>
        <taxon>Ranatra</taxon>
    </lineage>
</organism>
<name>A0ABD0YN48_9HEMI</name>
<reference evidence="1 2" key="1">
    <citation type="submission" date="2024-07" db="EMBL/GenBank/DDBJ databases">
        <title>Chromosome-level genome assembly of the water stick insect Ranatra chinensis (Heteroptera: Nepidae).</title>
        <authorList>
            <person name="Liu X."/>
        </authorList>
    </citation>
    <scope>NUCLEOTIDE SEQUENCE [LARGE SCALE GENOMIC DNA]</scope>
    <source>
        <strain evidence="1">Cailab_2021Rc</strain>
        <tissue evidence="1">Muscle</tissue>
    </source>
</reference>
<protein>
    <recommendedName>
        <fullName evidence="3">Reverse transcriptase domain-containing protein</fullName>
    </recommendedName>
</protein>
<evidence type="ECO:0000313" key="2">
    <source>
        <dbReference type="Proteomes" id="UP001558652"/>
    </source>
</evidence>
<sequence length="130" mass="14378">MSEGLQDIQSQKGGKLHLPFSVVSCVLYGSIYRLSLPDGQETTEKGSGPSPYLFNIVMDLLKKEMRERAPGTMLLPDCILLEDEHRAGVVKKMVKLGRAVEDGGLRMGRMKTQYMCFGREENIGDGNLLG</sequence>
<evidence type="ECO:0000313" key="1">
    <source>
        <dbReference type="EMBL" id="KAL1132695.1"/>
    </source>
</evidence>
<dbReference type="Proteomes" id="UP001558652">
    <property type="component" value="Unassembled WGS sequence"/>
</dbReference>
<evidence type="ECO:0008006" key="3">
    <source>
        <dbReference type="Google" id="ProtNLM"/>
    </source>
</evidence>
<proteinExistence type="predicted"/>
<comment type="caution">
    <text evidence="1">The sequence shown here is derived from an EMBL/GenBank/DDBJ whole genome shotgun (WGS) entry which is preliminary data.</text>
</comment>
<keyword evidence="2" id="KW-1185">Reference proteome</keyword>
<dbReference type="EMBL" id="JBFDAA010000005">
    <property type="protein sequence ID" value="KAL1132695.1"/>
    <property type="molecule type" value="Genomic_DNA"/>
</dbReference>